<reference evidence="1" key="1">
    <citation type="submission" date="2018-01" db="EMBL/GenBank/DDBJ databases">
        <authorList>
            <person name="Clerissi C."/>
        </authorList>
    </citation>
    <scope>NUCLEOTIDE SEQUENCE [LARGE SCALE GENOMIC DNA]</scope>
    <source>
        <strain evidence="1">Cupriavidus taiwanensis STM 6021</strain>
    </source>
</reference>
<evidence type="ECO:0000313" key="1">
    <source>
        <dbReference type="EMBL" id="SPC15602.1"/>
    </source>
</evidence>
<proteinExistence type="predicted"/>
<protein>
    <submittedName>
        <fullName evidence="1">Uncharacterized protein</fullName>
    </submittedName>
</protein>
<sequence length="56" mass="6042">MCARRDMVTGIPGRANCGHPAYPSPHPLPVRAAAHRQVTFAPSILRQSRPSSPPRA</sequence>
<name>A0A7Z7NM50_9BURK</name>
<accession>A0A7Z7NM50</accession>
<dbReference type="Proteomes" id="UP000257139">
    <property type="component" value="Chromosome CBM2594_a"/>
</dbReference>
<organism evidence="1">
    <name type="scientific">Cupriavidus taiwanensis</name>
    <dbReference type="NCBI Taxonomy" id="164546"/>
    <lineage>
        <taxon>Bacteria</taxon>
        <taxon>Pseudomonadati</taxon>
        <taxon>Pseudomonadota</taxon>
        <taxon>Betaproteobacteria</taxon>
        <taxon>Burkholderiales</taxon>
        <taxon>Burkholderiaceae</taxon>
        <taxon>Cupriavidus</taxon>
    </lineage>
</organism>
<dbReference type="AlphaFoldDB" id="A0A7Z7NM50"/>
<dbReference type="EMBL" id="OGUU01000011">
    <property type="protein sequence ID" value="SPC15602.1"/>
    <property type="molecule type" value="Genomic_DNA"/>
</dbReference>
<gene>
    <name evidence="1" type="ORF">CBM2594_A70167</name>
</gene>
<comment type="caution">
    <text evidence="1">The sequence shown here is derived from an EMBL/GenBank/DDBJ whole genome shotgun (WGS) entry which is preliminary data.</text>
</comment>